<feature type="region of interest" description="Disordered" evidence="1">
    <location>
        <begin position="19"/>
        <end position="99"/>
    </location>
</feature>
<name>A0AA40E3H3_9PEZI</name>
<feature type="compositionally biased region" description="Basic and acidic residues" evidence="1">
    <location>
        <begin position="572"/>
        <end position="582"/>
    </location>
</feature>
<evidence type="ECO:0000256" key="1">
    <source>
        <dbReference type="SAM" id="MobiDB-lite"/>
    </source>
</evidence>
<feature type="region of interest" description="Disordered" evidence="1">
    <location>
        <begin position="702"/>
        <end position="788"/>
    </location>
</feature>
<feature type="compositionally biased region" description="Basic and acidic residues" evidence="1">
    <location>
        <begin position="193"/>
        <end position="208"/>
    </location>
</feature>
<feature type="region of interest" description="Disordered" evidence="1">
    <location>
        <begin position="115"/>
        <end position="608"/>
    </location>
</feature>
<feature type="compositionally biased region" description="Low complexity" evidence="1">
    <location>
        <begin position="704"/>
        <end position="718"/>
    </location>
</feature>
<feature type="region of interest" description="Disordered" evidence="1">
    <location>
        <begin position="846"/>
        <end position="880"/>
    </location>
</feature>
<evidence type="ECO:0000313" key="3">
    <source>
        <dbReference type="Proteomes" id="UP001172159"/>
    </source>
</evidence>
<feature type="compositionally biased region" description="Polar residues" evidence="1">
    <location>
        <begin position="847"/>
        <end position="858"/>
    </location>
</feature>
<gene>
    <name evidence="2" type="ORF">B0T21DRAFT_372156</name>
</gene>
<reference evidence="2" key="1">
    <citation type="submission" date="2023-06" db="EMBL/GenBank/DDBJ databases">
        <title>Genome-scale phylogeny and comparative genomics of the fungal order Sordariales.</title>
        <authorList>
            <consortium name="Lawrence Berkeley National Laboratory"/>
            <person name="Hensen N."/>
            <person name="Bonometti L."/>
            <person name="Westerberg I."/>
            <person name="Brannstrom I.O."/>
            <person name="Guillou S."/>
            <person name="Cros-Aarteil S."/>
            <person name="Calhoun S."/>
            <person name="Haridas S."/>
            <person name="Kuo A."/>
            <person name="Mondo S."/>
            <person name="Pangilinan J."/>
            <person name="Riley R."/>
            <person name="Labutti K."/>
            <person name="Andreopoulos B."/>
            <person name="Lipzen A."/>
            <person name="Chen C."/>
            <person name="Yanf M."/>
            <person name="Daum C."/>
            <person name="Ng V."/>
            <person name="Clum A."/>
            <person name="Steindorff A."/>
            <person name="Ohm R."/>
            <person name="Martin F."/>
            <person name="Silar P."/>
            <person name="Natvig D."/>
            <person name="Lalanne C."/>
            <person name="Gautier V."/>
            <person name="Ament-Velasquez S.L."/>
            <person name="Kruys A."/>
            <person name="Hutchinson M.I."/>
            <person name="Powell A.J."/>
            <person name="Barry K."/>
            <person name="Miller A.N."/>
            <person name="Grigoriev I.V."/>
            <person name="Debuchy R."/>
            <person name="Gladieux P."/>
            <person name="Thoren M.H."/>
            <person name="Johannesson H."/>
        </authorList>
    </citation>
    <scope>NUCLEOTIDE SEQUENCE</scope>
    <source>
        <strain evidence="2">CBS 540.89</strain>
    </source>
</reference>
<feature type="compositionally biased region" description="Polar residues" evidence="1">
    <location>
        <begin position="116"/>
        <end position="125"/>
    </location>
</feature>
<keyword evidence="3" id="KW-1185">Reference proteome</keyword>
<feature type="compositionally biased region" description="Low complexity" evidence="1">
    <location>
        <begin position="212"/>
        <end position="239"/>
    </location>
</feature>
<evidence type="ECO:0000313" key="2">
    <source>
        <dbReference type="EMBL" id="KAK0723667.1"/>
    </source>
</evidence>
<dbReference type="EMBL" id="JAUKTV010000011">
    <property type="protein sequence ID" value="KAK0723667.1"/>
    <property type="molecule type" value="Genomic_DNA"/>
</dbReference>
<dbReference type="AlphaFoldDB" id="A0AA40E3H3"/>
<feature type="region of interest" description="Disordered" evidence="1">
    <location>
        <begin position="903"/>
        <end position="964"/>
    </location>
</feature>
<feature type="compositionally biased region" description="Polar residues" evidence="1">
    <location>
        <begin position="541"/>
        <end position="554"/>
    </location>
</feature>
<proteinExistence type="predicted"/>
<feature type="compositionally biased region" description="Polar residues" evidence="1">
    <location>
        <begin position="19"/>
        <end position="49"/>
    </location>
</feature>
<comment type="caution">
    <text evidence="2">The sequence shown here is derived from an EMBL/GenBank/DDBJ whole genome shotgun (WGS) entry which is preliminary data.</text>
</comment>
<feature type="compositionally biased region" description="Basic and acidic residues" evidence="1">
    <location>
        <begin position="296"/>
        <end position="320"/>
    </location>
</feature>
<organism evidence="2 3">
    <name type="scientific">Apiosordaria backusii</name>
    <dbReference type="NCBI Taxonomy" id="314023"/>
    <lineage>
        <taxon>Eukaryota</taxon>
        <taxon>Fungi</taxon>
        <taxon>Dikarya</taxon>
        <taxon>Ascomycota</taxon>
        <taxon>Pezizomycotina</taxon>
        <taxon>Sordariomycetes</taxon>
        <taxon>Sordariomycetidae</taxon>
        <taxon>Sordariales</taxon>
        <taxon>Lasiosphaeriaceae</taxon>
        <taxon>Apiosordaria</taxon>
    </lineage>
</organism>
<feature type="compositionally biased region" description="Polar residues" evidence="1">
    <location>
        <begin position="456"/>
        <end position="482"/>
    </location>
</feature>
<sequence length="964" mass="103130">MPSKMGYSQSLFGASLNLSAAPMSSASIPRRTTSATRVRSEAPSSQEEGPQQKDTVEEVQETPVNLSVRAGLSRATATAPLLKTPLQPLKRAPEPPGQNKAVRIRAGQMKVAVEAQTENIGTNSSFEEDVSLASMNQSTSKPDGRDRARGQKAAPKSKQSPPPIVVLDDEEDDGAIINNGENHTSIHNNGYDGENHDAALDLPPERSKKPTSKAASAKAAPARRQPKTSKSTKSSRTTKAQNAGPEDAFEEERETTVGLYMPPEGPRAQLRIQPRQKRGLLVSSEKGNKAKKSKVHHEDNHAELEYQTDHREAIVRHKYSEPPASKSRPTATSEDNDPFASFAEPSTVHKLTSLRRQREAIGPVVRNESDSLRTTPEILVSSQTVIENRPPNVGANEGPPVNSGNAVSVPASAALGKNKTGANGKGSAGPQGTTRVCKRPPAPQKTAGLVEDTTQDQRNTVQSSGSPQAPPSRSTRQDNSPGHLQADTTDDEDIDERPRARQTRKRVTLALDESNDEKIPTRRTRKRMTMASDGSDDEGSATRQSTSQKPSVSGESDVEERPTRQSKRHTRKTFDESDEGRYTRQTRGRPTAAVEESDSDELPQVPVGPRLAKLRKSVKSREVIGFVPSSSPVMEAVIIAEPRPPIITAPSPAPVPTPNLMETHPVVDRTDVDSLANITDRTITEPGTNVPERELVTAGVVHNSPASKASPPLAPLKSTTDIASDVQRDNSYPTIASRGAPVNKSAQDHTPVHVEQSIRDPPSGKSPHHHVASASGVDKAGQSAVAHQQTMSLLDTNLTSLSAAPLSDKGPGLITEEVEGALRSHKPVSHPEVHEHLIAVPRDVGVSSVTSDNPSGQGPNVPPAVNARPKITNPATRGRKAALKSHAAGQVPQSILPLEPTPVRLTMRPPETTRPEAAAGGRPKYKMQLPGFTSAKETARDSAGDVGPWSREAHDLFGSGRPSA</sequence>
<accession>A0AA40E3H3</accession>
<dbReference type="Proteomes" id="UP001172159">
    <property type="component" value="Unassembled WGS sequence"/>
</dbReference>
<feature type="compositionally biased region" description="Basic and acidic residues" evidence="1">
    <location>
        <begin position="746"/>
        <end position="758"/>
    </location>
</feature>
<protein>
    <submittedName>
        <fullName evidence="2">Uncharacterized protein</fullName>
    </submittedName>
</protein>
<feature type="compositionally biased region" description="Polar residues" evidence="1">
    <location>
        <begin position="179"/>
        <end position="188"/>
    </location>
</feature>